<evidence type="ECO:0000313" key="5">
    <source>
        <dbReference type="Proteomes" id="UP001481677"/>
    </source>
</evidence>
<feature type="signal peptide" evidence="1">
    <location>
        <begin position="1"/>
        <end position="24"/>
    </location>
</feature>
<feature type="chain" id="PRO_5022838976" evidence="1">
    <location>
        <begin position="25"/>
        <end position="114"/>
    </location>
</feature>
<dbReference type="Proteomes" id="UP000321776">
    <property type="component" value="Unassembled WGS sequence"/>
</dbReference>
<evidence type="ECO:0000313" key="4">
    <source>
        <dbReference type="Proteomes" id="UP000321776"/>
    </source>
</evidence>
<evidence type="ECO:0000313" key="3">
    <source>
        <dbReference type="EMBL" id="TXC84115.1"/>
    </source>
</evidence>
<dbReference type="Gene3D" id="1.10.760.10">
    <property type="entry name" value="Cytochrome c-like domain"/>
    <property type="match status" value="1"/>
</dbReference>
<gene>
    <name evidence="3" type="ORF">FRZ40_27800</name>
    <name evidence="2" type="ORF">V4C56_08985</name>
</gene>
<accession>A0A5C6VKL2</accession>
<keyword evidence="1" id="KW-0732">Signal</keyword>
<dbReference type="GO" id="GO:0020037">
    <property type="term" value="F:heme binding"/>
    <property type="evidence" value="ECO:0007669"/>
    <property type="project" value="InterPro"/>
</dbReference>
<sequence>MNAKMVALSMAALTCLAASETAGATPPLTAPDRQTVEVSLPAGRTTFPPGQGSELANAHCVICHSPGMVLRQPPLSFEEWKAEVNKMRVVYAAPLPADKIEEIARYLSAINGKP</sequence>
<evidence type="ECO:0000313" key="2">
    <source>
        <dbReference type="EMBL" id="MEM5339762.1"/>
    </source>
</evidence>
<protein>
    <submittedName>
        <fullName evidence="3">Cytochrome c</fullName>
    </submittedName>
</protein>
<organism evidence="3 4">
    <name type="scientific">Paraburkholderia azotifigens</name>
    <dbReference type="NCBI Taxonomy" id="2057004"/>
    <lineage>
        <taxon>Bacteria</taxon>
        <taxon>Pseudomonadati</taxon>
        <taxon>Pseudomonadota</taxon>
        <taxon>Betaproteobacteria</taxon>
        <taxon>Burkholderiales</taxon>
        <taxon>Burkholderiaceae</taxon>
        <taxon>Paraburkholderia</taxon>
    </lineage>
</organism>
<dbReference type="AlphaFoldDB" id="A0A5C6VKL2"/>
<keyword evidence="5" id="KW-1185">Reference proteome</keyword>
<name>A0A5C6VKL2_9BURK</name>
<dbReference type="InterPro" id="IPR036909">
    <property type="entry name" value="Cyt_c-like_dom_sf"/>
</dbReference>
<reference evidence="3 4" key="1">
    <citation type="journal article" date="2018" name="Int. J. Syst. Evol. Microbiol.">
        <title>Paraburkholderia azotifigens sp. nov., a nitrogen-fixing bacterium isolated from paddy soil.</title>
        <authorList>
            <person name="Choi G.M."/>
            <person name="Im W.T."/>
        </authorList>
    </citation>
    <scope>NUCLEOTIDE SEQUENCE [LARGE SCALE GENOMIC DNA]</scope>
    <source>
        <strain evidence="3 4">NF 2-5-3</strain>
    </source>
</reference>
<dbReference type="Proteomes" id="UP001481677">
    <property type="component" value="Unassembled WGS sequence"/>
</dbReference>
<reference evidence="2 5" key="3">
    <citation type="submission" date="2024-01" db="EMBL/GenBank/DDBJ databases">
        <title>The diversity of rhizobia nodulating Mimosa spp. in eleven states of Brazil covering several biomes is determined by host plant, location, and edaphic factors.</title>
        <authorList>
            <person name="Rouws L."/>
            <person name="Barauna A."/>
            <person name="Beukes C."/>
            <person name="De Faria S.M."/>
            <person name="Gross E."/>
            <person name="Dos Reis Junior F.B."/>
            <person name="Simon M."/>
            <person name="Maluk M."/>
            <person name="Odee D.W."/>
            <person name="Kenicer G."/>
            <person name="Young J.P.W."/>
            <person name="Reis V.M."/>
            <person name="Zilli J."/>
            <person name="James E.K."/>
        </authorList>
    </citation>
    <scope>NUCLEOTIDE SEQUENCE [LARGE SCALE GENOMIC DNA]</scope>
    <source>
        <strain evidence="2 5">JPY530</strain>
    </source>
</reference>
<evidence type="ECO:0000256" key="1">
    <source>
        <dbReference type="SAM" id="SignalP"/>
    </source>
</evidence>
<dbReference type="EMBL" id="JAZHGA010000005">
    <property type="protein sequence ID" value="MEM5339762.1"/>
    <property type="molecule type" value="Genomic_DNA"/>
</dbReference>
<dbReference type="EMBL" id="VOQS01000003">
    <property type="protein sequence ID" value="TXC84115.1"/>
    <property type="molecule type" value="Genomic_DNA"/>
</dbReference>
<comment type="caution">
    <text evidence="3">The sequence shown here is derived from an EMBL/GenBank/DDBJ whole genome shotgun (WGS) entry which is preliminary data.</text>
</comment>
<dbReference type="RefSeq" id="WP_147236251.1">
    <property type="nucleotide sequence ID" value="NZ_JAZHFZ010000013.1"/>
</dbReference>
<dbReference type="SUPFAM" id="SSF46626">
    <property type="entry name" value="Cytochrome c"/>
    <property type="match status" value="1"/>
</dbReference>
<dbReference type="GO" id="GO:0009055">
    <property type="term" value="F:electron transfer activity"/>
    <property type="evidence" value="ECO:0007669"/>
    <property type="project" value="InterPro"/>
</dbReference>
<reference evidence="3" key="2">
    <citation type="submission" date="2019-08" db="EMBL/GenBank/DDBJ databases">
        <authorList>
            <person name="Im W.-T."/>
        </authorList>
    </citation>
    <scope>NUCLEOTIDE SEQUENCE</scope>
    <source>
        <strain evidence="3">NF 2-5-3</strain>
    </source>
</reference>
<proteinExistence type="predicted"/>